<feature type="transmembrane region" description="Helical" evidence="6">
    <location>
        <begin position="203"/>
        <end position="225"/>
    </location>
</feature>
<evidence type="ECO:0000256" key="6">
    <source>
        <dbReference type="SAM" id="Phobius"/>
    </source>
</evidence>
<comment type="subcellular location">
    <subcellularLocation>
        <location evidence="1">Cell membrane</location>
        <topology evidence="1">Multi-pass membrane protein</topology>
    </subcellularLocation>
</comment>
<feature type="transmembrane region" description="Helical" evidence="6">
    <location>
        <begin position="420"/>
        <end position="439"/>
    </location>
</feature>
<feature type="transmembrane region" description="Helical" evidence="6">
    <location>
        <begin position="66"/>
        <end position="90"/>
    </location>
</feature>
<dbReference type="EMBL" id="VTOW01000005">
    <property type="protein sequence ID" value="NKE73148.1"/>
    <property type="molecule type" value="Genomic_DNA"/>
</dbReference>
<feature type="transmembrane region" description="Helical" evidence="6">
    <location>
        <begin position="180"/>
        <end position="197"/>
    </location>
</feature>
<feature type="transmembrane region" description="Helical" evidence="6">
    <location>
        <begin position="141"/>
        <end position="160"/>
    </location>
</feature>
<keyword evidence="4 6" id="KW-1133">Transmembrane helix</keyword>
<name>A0A7X6ICX9_9BACT</name>
<evidence type="ECO:0000256" key="2">
    <source>
        <dbReference type="ARBA" id="ARBA00022475"/>
    </source>
</evidence>
<comment type="caution">
    <text evidence="7">The sequence shown here is derived from an EMBL/GenBank/DDBJ whole genome shotgun (WGS) entry which is preliminary data.</text>
</comment>
<evidence type="ECO:0000313" key="8">
    <source>
        <dbReference type="Proteomes" id="UP000534783"/>
    </source>
</evidence>
<protein>
    <submittedName>
        <fullName evidence="7">Oligosaccharide flippase family protein</fullName>
    </submittedName>
</protein>
<dbReference type="Pfam" id="PF01943">
    <property type="entry name" value="Polysacc_synt"/>
    <property type="match status" value="1"/>
</dbReference>
<dbReference type="Proteomes" id="UP000534783">
    <property type="component" value="Unassembled WGS sequence"/>
</dbReference>
<feature type="transmembrane region" description="Helical" evidence="6">
    <location>
        <begin position="29"/>
        <end position="54"/>
    </location>
</feature>
<reference evidence="7 8" key="1">
    <citation type="journal article" date="2020" name="Nature">
        <title>Bacterial chemolithoautotrophy via manganese oxidation.</title>
        <authorList>
            <person name="Yu H."/>
            <person name="Leadbetter J.R."/>
        </authorList>
    </citation>
    <scope>NUCLEOTIDE SEQUENCE [LARGE SCALE GENOMIC DNA]</scope>
    <source>
        <strain evidence="7 8">Mn-1</strain>
    </source>
</reference>
<feature type="transmembrane region" description="Helical" evidence="6">
    <location>
        <begin position="293"/>
        <end position="313"/>
    </location>
</feature>
<evidence type="ECO:0000256" key="3">
    <source>
        <dbReference type="ARBA" id="ARBA00022692"/>
    </source>
</evidence>
<dbReference type="RefSeq" id="WP_168063087.1">
    <property type="nucleotide sequence ID" value="NZ_VTOW01000005.1"/>
</dbReference>
<organism evidence="7 8">
    <name type="scientific">Candidatus Manganitrophus noduliformans</name>
    <dbReference type="NCBI Taxonomy" id="2606439"/>
    <lineage>
        <taxon>Bacteria</taxon>
        <taxon>Pseudomonadati</taxon>
        <taxon>Nitrospirota</taxon>
        <taxon>Nitrospiria</taxon>
        <taxon>Candidatus Troglogloeales</taxon>
        <taxon>Candidatus Manganitrophaceae</taxon>
        <taxon>Candidatus Manganitrophus</taxon>
    </lineage>
</organism>
<proteinExistence type="predicted"/>
<evidence type="ECO:0000313" key="7">
    <source>
        <dbReference type="EMBL" id="NKE73148.1"/>
    </source>
</evidence>
<dbReference type="PANTHER" id="PTHR30250:SF11">
    <property type="entry name" value="O-ANTIGEN TRANSPORTER-RELATED"/>
    <property type="match status" value="1"/>
</dbReference>
<dbReference type="InterPro" id="IPR002797">
    <property type="entry name" value="Polysacc_synth"/>
</dbReference>
<feature type="transmembrane region" description="Helical" evidence="6">
    <location>
        <begin position="325"/>
        <end position="349"/>
    </location>
</feature>
<feature type="transmembrane region" description="Helical" evidence="6">
    <location>
        <begin position="392"/>
        <end position="414"/>
    </location>
</feature>
<evidence type="ECO:0000256" key="4">
    <source>
        <dbReference type="ARBA" id="ARBA00022989"/>
    </source>
</evidence>
<gene>
    <name evidence="7" type="ORF">MNODULE_20545</name>
</gene>
<feature type="transmembrane region" description="Helical" evidence="6">
    <location>
        <begin position="111"/>
        <end position="135"/>
    </location>
</feature>
<sequence>MTVELILKLPHHAWSQVKQAFFRTEKTRILLWGSIGSLVVRAIGMGLRMLAGILLARILGATGYGIYAYAVTWLGFLTIPTIMGLDQVLLRFVAAYKETRGWSALKGVVKFSILLGLAAAGVTTLFSISFVSLFSDSNWDFQATMWITLALLPIVVLGQLRQSALRGLNHPMVAQIPENIVYPGLLLLFAFGASLTMKSPLTVIQIAVANAAAWVGSFLTGTFLLARRMPYPVSASEPSYQKTEWLKMVPPLIFIGGAYHLLSRGDLLVLGIVGTSREVGVYSIVSRGAELMLFIYDAITLAGASLFSSIYVTGDYKELQRFTTLATKTILWISLPIFFILIGIAPWFLGLFGAEFVEGYGVMRLLTTTYFIGSLSGFVITMLYMTGHQRDVAIVMGVMAIVNLALSFLLIPWLGITGAAIASGTTLILLKGTLVIVLYKRVGIISLPFSFKRACGTQQSG</sequence>
<evidence type="ECO:0000256" key="1">
    <source>
        <dbReference type="ARBA" id="ARBA00004651"/>
    </source>
</evidence>
<keyword evidence="3 6" id="KW-0812">Transmembrane</keyword>
<keyword evidence="5 6" id="KW-0472">Membrane</keyword>
<keyword evidence="8" id="KW-1185">Reference proteome</keyword>
<accession>A0A7X6ICX9</accession>
<keyword evidence="2" id="KW-1003">Cell membrane</keyword>
<evidence type="ECO:0000256" key="5">
    <source>
        <dbReference type="ARBA" id="ARBA00023136"/>
    </source>
</evidence>
<dbReference type="InterPro" id="IPR050833">
    <property type="entry name" value="Poly_Biosynth_Transport"/>
</dbReference>
<dbReference type="AlphaFoldDB" id="A0A7X6ICX9"/>
<dbReference type="GO" id="GO:0005886">
    <property type="term" value="C:plasma membrane"/>
    <property type="evidence" value="ECO:0007669"/>
    <property type="project" value="UniProtKB-SubCell"/>
</dbReference>
<feature type="transmembrane region" description="Helical" evidence="6">
    <location>
        <begin position="361"/>
        <end position="385"/>
    </location>
</feature>
<dbReference type="PANTHER" id="PTHR30250">
    <property type="entry name" value="PST FAMILY PREDICTED COLANIC ACID TRANSPORTER"/>
    <property type="match status" value="1"/>
</dbReference>